<dbReference type="AlphaFoldDB" id="A0A0J0XYD6"/>
<proteinExistence type="predicted"/>
<evidence type="ECO:0000313" key="2">
    <source>
        <dbReference type="Proteomes" id="UP000053611"/>
    </source>
</evidence>
<dbReference type="RefSeq" id="XP_018282551.1">
    <property type="nucleotide sequence ID" value="XM_018421893.1"/>
</dbReference>
<evidence type="ECO:0000313" key="1">
    <source>
        <dbReference type="EMBL" id="KLT46060.1"/>
    </source>
</evidence>
<dbReference type="Proteomes" id="UP000053611">
    <property type="component" value="Unassembled WGS sequence"/>
</dbReference>
<organism evidence="1 2">
    <name type="scientific">Cutaneotrichosporon oleaginosum</name>
    <dbReference type="NCBI Taxonomy" id="879819"/>
    <lineage>
        <taxon>Eukaryota</taxon>
        <taxon>Fungi</taxon>
        <taxon>Dikarya</taxon>
        <taxon>Basidiomycota</taxon>
        <taxon>Agaricomycotina</taxon>
        <taxon>Tremellomycetes</taxon>
        <taxon>Trichosporonales</taxon>
        <taxon>Trichosporonaceae</taxon>
        <taxon>Cutaneotrichosporon</taxon>
    </lineage>
</organism>
<accession>A0A0J0XYD6</accession>
<name>A0A0J0XYD6_9TREE</name>
<dbReference type="EMBL" id="KQ087179">
    <property type="protein sequence ID" value="KLT46060.1"/>
    <property type="molecule type" value="Genomic_DNA"/>
</dbReference>
<sequence>MDFCTNSRAVTVPDAYHFEGFGQFVLLVVVKNPGGFQHGSILRRRERNGARKLGGDSLCSARNG</sequence>
<protein>
    <submittedName>
        <fullName evidence="1">Uncharacterized protein</fullName>
    </submittedName>
</protein>
<keyword evidence="2" id="KW-1185">Reference proteome</keyword>
<dbReference type="GeneID" id="28982496"/>
<gene>
    <name evidence="1" type="ORF">CC85DRAFT_282198</name>
</gene>
<reference evidence="1 2" key="1">
    <citation type="submission" date="2015-03" db="EMBL/GenBank/DDBJ databases">
        <title>Genomics and transcriptomics of the oil-accumulating basidiomycete yeast T. oleaginosus allow insights into substrate utilization and the diverse evolutionary trajectories of mating systems in fungi.</title>
        <authorList>
            <consortium name="DOE Joint Genome Institute"/>
            <person name="Kourist R."/>
            <person name="Kracht O."/>
            <person name="Bracharz F."/>
            <person name="Lipzen A."/>
            <person name="Nolan M."/>
            <person name="Ohm R."/>
            <person name="Grigoriev I."/>
            <person name="Sun S."/>
            <person name="Heitman J."/>
            <person name="Bruck T."/>
            <person name="Nowrousian M."/>
        </authorList>
    </citation>
    <scope>NUCLEOTIDE SEQUENCE [LARGE SCALE GENOMIC DNA]</scope>
    <source>
        <strain evidence="1 2">IBC0246</strain>
    </source>
</reference>